<protein>
    <submittedName>
        <fullName evidence="2">Uncharacterized protein</fullName>
    </submittedName>
</protein>
<comment type="caution">
    <text evidence="2">The sequence shown here is derived from an EMBL/GenBank/DDBJ whole genome shotgun (WGS) entry which is preliminary data.</text>
</comment>
<feature type="compositionally biased region" description="Basic and acidic residues" evidence="1">
    <location>
        <begin position="39"/>
        <end position="58"/>
    </location>
</feature>
<dbReference type="Proteomes" id="UP000324222">
    <property type="component" value="Unassembled WGS sequence"/>
</dbReference>
<reference evidence="2 3" key="1">
    <citation type="submission" date="2019-05" db="EMBL/GenBank/DDBJ databases">
        <title>Another draft genome of Portunus trituberculatus and its Hox gene families provides insights of decapod evolution.</title>
        <authorList>
            <person name="Jeong J.-H."/>
            <person name="Song I."/>
            <person name="Kim S."/>
            <person name="Choi T."/>
            <person name="Kim D."/>
            <person name="Ryu S."/>
            <person name="Kim W."/>
        </authorList>
    </citation>
    <scope>NUCLEOTIDE SEQUENCE [LARGE SCALE GENOMIC DNA]</scope>
    <source>
        <tissue evidence="2">Muscle</tissue>
    </source>
</reference>
<feature type="region of interest" description="Disordered" evidence="1">
    <location>
        <begin position="38"/>
        <end position="64"/>
    </location>
</feature>
<keyword evidence="3" id="KW-1185">Reference proteome</keyword>
<organism evidence="2 3">
    <name type="scientific">Portunus trituberculatus</name>
    <name type="common">Swimming crab</name>
    <name type="synonym">Neptunus trituberculatus</name>
    <dbReference type="NCBI Taxonomy" id="210409"/>
    <lineage>
        <taxon>Eukaryota</taxon>
        <taxon>Metazoa</taxon>
        <taxon>Ecdysozoa</taxon>
        <taxon>Arthropoda</taxon>
        <taxon>Crustacea</taxon>
        <taxon>Multicrustacea</taxon>
        <taxon>Malacostraca</taxon>
        <taxon>Eumalacostraca</taxon>
        <taxon>Eucarida</taxon>
        <taxon>Decapoda</taxon>
        <taxon>Pleocyemata</taxon>
        <taxon>Brachyura</taxon>
        <taxon>Eubrachyura</taxon>
        <taxon>Portunoidea</taxon>
        <taxon>Portunidae</taxon>
        <taxon>Portuninae</taxon>
        <taxon>Portunus</taxon>
    </lineage>
</organism>
<proteinExistence type="predicted"/>
<evidence type="ECO:0000313" key="2">
    <source>
        <dbReference type="EMBL" id="MPC79004.1"/>
    </source>
</evidence>
<evidence type="ECO:0000256" key="1">
    <source>
        <dbReference type="SAM" id="MobiDB-lite"/>
    </source>
</evidence>
<evidence type="ECO:0000313" key="3">
    <source>
        <dbReference type="Proteomes" id="UP000324222"/>
    </source>
</evidence>
<gene>
    <name evidence="2" type="ORF">E2C01_073515</name>
</gene>
<dbReference type="AlphaFoldDB" id="A0A5B7IE51"/>
<dbReference type="EMBL" id="VSRR010049977">
    <property type="protein sequence ID" value="MPC79004.1"/>
    <property type="molecule type" value="Genomic_DNA"/>
</dbReference>
<sequence>MDEEEGETNGNDSIRRRNSLCHVAQLWLTGDRYISHRATRFDKDSNLARGEERKGRDKEEEEGE</sequence>
<accession>A0A5B7IE51</accession>
<name>A0A5B7IE51_PORTR</name>